<reference evidence="1" key="1">
    <citation type="submission" date="2022-11" db="EMBL/GenBank/DDBJ databases">
        <title>Parathalassolutuus dongxingensis gen. nov., sp. nov., a novel member of family Oceanospirillaceae isolated from a coastal shrimp pond in Guangxi, China.</title>
        <authorList>
            <person name="Chen H."/>
        </authorList>
    </citation>
    <scope>NUCLEOTIDE SEQUENCE</scope>
    <source>
        <strain evidence="1">G-43</strain>
    </source>
</reference>
<protein>
    <submittedName>
        <fullName evidence="1">PA4642 family protein</fullName>
    </submittedName>
</protein>
<dbReference type="EMBL" id="JAPNOA010000025">
    <property type="protein sequence ID" value="MCY0965210.1"/>
    <property type="molecule type" value="Genomic_DNA"/>
</dbReference>
<dbReference type="InterPro" id="IPR047742">
    <property type="entry name" value="PA4642-like"/>
</dbReference>
<evidence type="ECO:0000313" key="2">
    <source>
        <dbReference type="Proteomes" id="UP001150830"/>
    </source>
</evidence>
<keyword evidence="2" id="KW-1185">Reference proteome</keyword>
<name>A0A9X3ISF6_9GAMM</name>
<accession>A0A9X3ISF6</accession>
<organism evidence="1 2">
    <name type="scientific">Parathalassolituus penaei</name>
    <dbReference type="NCBI Taxonomy" id="2997323"/>
    <lineage>
        <taxon>Bacteria</taxon>
        <taxon>Pseudomonadati</taxon>
        <taxon>Pseudomonadota</taxon>
        <taxon>Gammaproteobacteria</taxon>
        <taxon>Oceanospirillales</taxon>
        <taxon>Oceanospirillaceae</taxon>
        <taxon>Parathalassolituus</taxon>
    </lineage>
</organism>
<comment type="caution">
    <text evidence="1">The sequence shown here is derived from an EMBL/GenBank/DDBJ whole genome shotgun (WGS) entry which is preliminary data.</text>
</comment>
<dbReference type="Proteomes" id="UP001150830">
    <property type="component" value="Unassembled WGS sequence"/>
</dbReference>
<sequence length="97" mass="10944">MLKKDKEKVFGGEWSEQQLREFLSVESFDGTDPDYLAVIRAYRHMEAPTFARFVELFKAEGRNLNAVNLDGVSIMGTVGSHARRESYAEILRDAGAC</sequence>
<gene>
    <name evidence="1" type="ORF">OUO13_08440</name>
</gene>
<dbReference type="RefSeq" id="WP_283173424.1">
    <property type="nucleotide sequence ID" value="NZ_JAPNOA010000025.1"/>
</dbReference>
<evidence type="ECO:0000313" key="1">
    <source>
        <dbReference type="EMBL" id="MCY0965210.1"/>
    </source>
</evidence>
<proteinExistence type="predicted"/>
<dbReference type="NCBIfam" id="NF038106">
    <property type="entry name" value="gamma_NF038106"/>
    <property type="match status" value="1"/>
</dbReference>
<dbReference type="AlphaFoldDB" id="A0A9X3ISF6"/>